<evidence type="ECO:0000313" key="2">
    <source>
        <dbReference type="Proteomes" id="UP000013085"/>
    </source>
</evidence>
<organism evidence="1 2">
    <name type="scientific">[Clostridium] clostridioforme 90A8</name>
    <dbReference type="NCBI Taxonomy" id="999408"/>
    <lineage>
        <taxon>Bacteria</taxon>
        <taxon>Bacillati</taxon>
        <taxon>Bacillota</taxon>
        <taxon>Clostridia</taxon>
        <taxon>Lachnospirales</taxon>
        <taxon>Lachnospiraceae</taxon>
        <taxon>Enterocloster</taxon>
    </lineage>
</organism>
<proteinExistence type="predicted"/>
<dbReference type="RefSeq" id="WP_002595280.1">
    <property type="nucleotide sequence ID" value="NZ_KB851009.1"/>
</dbReference>
<sequence length="239" mass="28401">MISTDGMNSYTENKDLNKEILLWINNRIISLLERYIKQGNHDAWTEEYLCICFPRTFVEDCKDECIQILYDIETILKDINVYEDIKLLHKYVLIHLIQYYQELYEKAMKLGLQSICDSYFPPVENNLVVKIYNQMGYEFNSNNIKKEMGKLEEGHPLIFIQESLEDIDGLFWDDVFDDTEVDIDWIDQLVNEAIDQLEWGEPIAFDLSYYADLMSRDVKERYLKIKDLIVKIEKKTEGS</sequence>
<dbReference type="PATRIC" id="fig|999408.3.peg.1403"/>
<dbReference type="AlphaFoldDB" id="A0A0E2HEL2"/>
<reference evidence="1 2" key="1">
    <citation type="submission" date="2013-01" db="EMBL/GenBank/DDBJ databases">
        <title>The Genome Sequence of Clostridium clostridioforme 90A8.</title>
        <authorList>
            <consortium name="The Broad Institute Genome Sequencing Platform"/>
            <person name="Earl A."/>
            <person name="Ward D."/>
            <person name="Feldgarden M."/>
            <person name="Gevers D."/>
            <person name="Courvalin P."/>
            <person name="Lambert T."/>
            <person name="Walker B."/>
            <person name="Young S.K."/>
            <person name="Zeng Q."/>
            <person name="Gargeya S."/>
            <person name="Fitzgerald M."/>
            <person name="Haas B."/>
            <person name="Abouelleil A."/>
            <person name="Alvarado L."/>
            <person name="Arachchi H.M."/>
            <person name="Berlin A.M."/>
            <person name="Chapman S.B."/>
            <person name="Dewar J."/>
            <person name="Goldberg J."/>
            <person name="Griggs A."/>
            <person name="Gujja S."/>
            <person name="Hansen M."/>
            <person name="Howarth C."/>
            <person name="Imamovic A."/>
            <person name="Larimer J."/>
            <person name="McCowan C."/>
            <person name="Murphy C."/>
            <person name="Neiman D."/>
            <person name="Pearson M."/>
            <person name="Priest M."/>
            <person name="Roberts A."/>
            <person name="Saif S."/>
            <person name="Shea T."/>
            <person name="Sisk P."/>
            <person name="Sykes S."/>
            <person name="Wortman J."/>
            <person name="Nusbaum C."/>
            <person name="Birren B."/>
        </authorList>
    </citation>
    <scope>NUCLEOTIDE SEQUENCE [LARGE SCALE GENOMIC DNA]</scope>
    <source>
        <strain evidence="1 2">90A8</strain>
    </source>
</reference>
<comment type="caution">
    <text evidence="1">The sequence shown here is derived from an EMBL/GenBank/DDBJ whole genome shotgun (WGS) entry which is preliminary data.</text>
</comment>
<dbReference type="Proteomes" id="UP000013085">
    <property type="component" value="Unassembled WGS sequence"/>
</dbReference>
<name>A0A0E2HEL2_9FIRM</name>
<gene>
    <name evidence="1" type="ORF">HMPREF1090_01311</name>
</gene>
<evidence type="ECO:0000313" key="1">
    <source>
        <dbReference type="EMBL" id="ENZ18268.1"/>
    </source>
</evidence>
<accession>A0A0E2HEL2</accession>
<protein>
    <submittedName>
        <fullName evidence="1">Uncharacterized protein</fullName>
    </submittedName>
</protein>
<dbReference type="EMBL" id="AGYR01000011">
    <property type="protein sequence ID" value="ENZ18268.1"/>
    <property type="molecule type" value="Genomic_DNA"/>
</dbReference>
<dbReference type="HOGENOM" id="CLU_1159512_0_0_9"/>